<comment type="caution">
    <text evidence="2">The sequence shown here is derived from an EMBL/GenBank/DDBJ whole genome shotgun (WGS) entry which is preliminary data.</text>
</comment>
<evidence type="ECO:0000256" key="1">
    <source>
        <dbReference type="SAM" id="Phobius"/>
    </source>
</evidence>
<feature type="transmembrane region" description="Helical" evidence="1">
    <location>
        <begin position="44"/>
        <end position="65"/>
    </location>
</feature>
<feature type="transmembrane region" description="Helical" evidence="1">
    <location>
        <begin position="85"/>
        <end position="108"/>
    </location>
</feature>
<dbReference type="AlphaFoldDB" id="A0A0J1BJH6"/>
<dbReference type="EMBL" id="LECT01000013">
    <property type="protein sequence ID" value="KLU06716.1"/>
    <property type="molecule type" value="Genomic_DNA"/>
</dbReference>
<keyword evidence="1" id="KW-0472">Membrane</keyword>
<gene>
    <name evidence="2" type="ORF">RISK_001280</name>
</gene>
<feature type="transmembrane region" description="Helical" evidence="1">
    <location>
        <begin position="115"/>
        <end position="133"/>
    </location>
</feature>
<keyword evidence="3" id="KW-1185">Reference proteome</keyword>
<keyword evidence="1" id="KW-0812">Transmembrane</keyword>
<dbReference type="PATRIC" id="fig|595434.4.peg.1228"/>
<organism evidence="2 3">
    <name type="scientific">Rhodopirellula islandica</name>
    <dbReference type="NCBI Taxonomy" id="595434"/>
    <lineage>
        <taxon>Bacteria</taxon>
        <taxon>Pseudomonadati</taxon>
        <taxon>Planctomycetota</taxon>
        <taxon>Planctomycetia</taxon>
        <taxon>Pirellulales</taxon>
        <taxon>Pirellulaceae</taxon>
        <taxon>Rhodopirellula</taxon>
    </lineage>
</organism>
<dbReference type="Proteomes" id="UP000036367">
    <property type="component" value="Unassembled WGS sequence"/>
</dbReference>
<name>A0A0J1BJH6_RHOIS</name>
<sequence>MGGAVRSGAVSFVTLMGASMKLLKSVGRLLPVLPVMVGIWPFKYLPFLFILGLFLIFGVLSGDGVPTGDLPKAEAKEEVALLCKFFAAACFYPPVYVTCSFFSIVGLIARRPISAFIIACVPLLYLIPVWMLASRLDYL</sequence>
<evidence type="ECO:0000313" key="2">
    <source>
        <dbReference type="EMBL" id="KLU06716.1"/>
    </source>
</evidence>
<protein>
    <submittedName>
        <fullName evidence="2">Uncharacterized protein</fullName>
    </submittedName>
</protein>
<feature type="transmembrane region" description="Helical" evidence="1">
    <location>
        <begin position="6"/>
        <end position="23"/>
    </location>
</feature>
<proteinExistence type="predicted"/>
<keyword evidence="1" id="KW-1133">Transmembrane helix</keyword>
<accession>A0A0J1BJH6</accession>
<reference evidence="2" key="1">
    <citation type="submission" date="2015-05" db="EMBL/GenBank/DDBJ databases">
        <title>Permanent draft genome of Rhodopirellula islandicus K833.</title>
        <authorList>
            <person name="Kizina J."/>
            <person name="Richter M."/>
            <person name="Glockner F.O."/>
            <person name="Harder J."/>
        </authorList>
    </citation>
    <scope>NUCLEOTIDE SEQUENCE [LARGE SCALE GENOMIC DNA]</scope>
    <source>
        <strain evidence="2">K833</strain>
    </source>
</reference>
<evidence type="ECO:0000313" key="3">
    <source>
        <dbReference type="Proteomes" id="UP000036367"/>
    </source>
</evidence>